<dbReference type="PROSITE" id="PS50808">
    <property type="entry name" value="ZF_BED"/>
    <property type="match status" value="1"/>
</dbReference>
<dbReference type="PROSITE" id="PS50297">
    <property type="entry name" value="ANK_REP_REGION"/>
    <property type="match status" value="3"/>
</dbReference>
<evidence type="ECO:0000256" key="4">
    <source>
        <dbReference type="ARBA" id="ARBA00022833"/>
    </source>
</evidence>
<feature type="compositionally biased region" description="Low complexity" evidence="8">
    <location>
        <begin position="448"/>
        <end position="460"/>
    </location>
</feature>
<evidence type="ECO:0000256" key="3">
    <source>
        <dbReference type="ARBA" id="ARBA00022771"/>
    </source>
</evidence>
<dbReference type="PROSITE" id="PS50088">
    <property type="entry name" value="ANK_REPEAT"/>
    <property type="match status" value="3"/>
</dbReference>
<dbReference type="SMART" id="SM00248">
    <property type="entry name" value="ANK"/>
    <property type="match status" value="4"/>
</dbReference>
<dbReference type="SUPFAM" id="SSF48403">
    <property type="entry name" value="Ankyrin repeat"/>
    <property type="match status" value="1"/>
</dbReference>
<evidence type="ECO:0000313" key="10">
    <source>
        <dbReference type="EMBL" id="KAL0922262.1"/>
    </source>
</evidence>
<dbReference type="GO" id="GO:0008270">
    <property type="term" value="F:zinc ion binding"/>
    <property type="evidence" value="ECO:0007669"/>
    <property type="project" value="UniProtKB-KW"/>
</dbReference>
<keyword evidence="1" id="KW-0479">Metal-binding</keyword>
<proteinExistence type="predicted"/>
<comment type="caution">
    <text evidence="10">The sequence shown here is derived from an EMBL/GenBank/DDBJ whole genome shotgun (WGS) entry which is preliminary data.</text>
</comment>
<dbReference type="InterPro" id="IPR002110">
    <property type="entry name" value="Ankyrin_rpt"/>
</dbReference>
<dbReference type="PANTHER" id="PTHR24171">
    <property type="entry name" value="ANKYRIN REPEAT DOMAIN-CONTAINING PROTEIN 39-RELATED"/>
    <property type="match status" value="1"/>
</dbReference>
<evidence type="ECO:0000256" key="5">
    <source>
        <dbReference type="ARBA" id="ARBA00023043"/>
    </source>
</evidence>
<dbReference type="Gene3D" id="1.25.40.20">
    <property type="entry name" value="Ankyrin repeat-containing domain"/>
    <property type="match status" value="1"/>
</dbReference>
<evidence type="ECO:0000313" key="11">
    <source>
        <dbReference type="Proteomes" id="UP001552299"/>
    </source>
</evidence>
<feature type="compositionally biased region" description="Acidic residues" evidence="8">
    <location>
        <begin position="85"/>
        <end position="108"/>
    </location>
</feature>
<keyword evidence="3 7" id="KW-0863">Zinc-finger</keyword>
<feature type="repeat" description="ANK" evidence="6">
    <location>
        <begin position="224"/>
        <end position="256"/>
    </location>
</feature>
<name>A0ABD0VAX9_DENTH</name>
<gene>
    <name evidence="10" type="ORF">M5K25_006235</name>
</gene>
<feature type="repeat" description="ANK" evidence="6">
    <location>
        <begin position="191"/>
        <end position="223"/>
    </location>
</feature>
<dbReference type="InterPro" id="IPR036770">
    <property type="entry name" value="Ankyrin_rpt-contain_sf"/>
</dbReference>
<feature type="domain" description="BED-type" evidence="9">
    <location>
        <begin position="359"/>
        <end position="421"/>
    </location>
</feature>
<dbReference type="Pfam" id="PF12796">
    <property type="entry name" value="Ank_2"/>
    <property type="match status" value="1"/>
</dbReference>
<dbReference type="InterPro" id="IPR003656">
    <property type="entry name" value="Znf_BED"/>
</dbReference>
<dbReference type="AlphaFoldDB" id="A0ABD0VAX9"/>
<keyword evidence="5 6" id="KW-0040">ANK repeat</keyword>
<protein>
    <recommendedName>
        <fullName evidence="9">BED-type domain-containing protein</fullName>
    </recommendedName>
</protein>
<accession>A0ABD0VAX9</accession>
<keyword evidence="2" id="KW-0677">Repeat</keyword>
<sequence length="565" mass="63310">MFSEGSASSKPKQRRAMIASLTTALSYSRLLVSPPLASTLQLSNSPPPLRFYSLPSSRVFHRQWYSEPPCFITRVAESIAEGIWEEPDDGFGSEGDESEDEKIGEEQIETAYSGPSNASHSKSEYERLVKEVEQLLEPEERDILQHNEVPDISKISTKKWSLFHSLGLSLQIPLMDKLLERGCDIDSIDKDGYTALHKAVIGKKEAVISHLLRKGANPLVRDRSGATALHYAVQAGAMQTVKLLIKYKVDVNVADNDGWTPLHISMQSRSRDIAKVLLVNGADTTRRNKQFWRLIIVANAWLIHTIPTHPTWPIFAGANGDCLTYCMPTSDVPPYVCNEFKSIMSSSAGGSGSKERSVETDKPLWLHVTKLGKTFEGRGNVSFKCNYCGDTYKGSYSRVKAHLLKIAGHGIKMCPKITTSQLIEMQRQVDEAESRIKRALPKEIPLPSTHGSSHTSSSSVRVDHSLSFRSEGYESKKRRGVASSSLEKAFNMQQREELDGEITMMMERHLWISAYAMGGTSSLMIWQSYSNLFLQIETHERTSDQLFSLHFFSQSKMVNCPKLVW</sequence>
<keyword evidence="11" id="KW-1185">Reference proteome</keyword>
<dbReference type="Proteomes" id="UP001552299">
    <property type="component" value="Unassembled WGS sequence"/>
</dbReference>
<evidence type="ECO:0000256" key="7">
    <source>
        <dbReference type="PROSITE-ProRule" id="PRU00027"/>
    </source>
</evidence>
<evidence type="ECO:0000256" key="8">
    <source>
        <dbReference type="SAM" id="MobiDB-lite"/>
    </source>
</evidence>
<evidence type="ECO:0000256" key="1">
    <source>
        <dbReference type="ARBA" id="ARBA00022723"/>
    </source>
</evidence>
<feature type="repeat" description="ANK" evidence="6">
    <location>
        <begin position="257"/>
        <end position="289"/>
    </location>
</feature>
<feature type="region of interest" description="Disordered" evidence="8">
    <location>
        <begin position="439"/>
        <end position="462"/>
    </location>
</feature>
<organism evidence="10 11">
    <name type="scientific">Dendrobium thyrsiflorum</name>
    <name type="common">Pinecone-like raceme dendrobium</name>
    <name type="synonym">Orchid</name>
    <dbReference type="NCBI Taxonomy" id="117978"/>
    <lineage>
        <taxon>Eukaryota</taxon>
        <taxon>Viridiplantae</taxon>
        <taxon>Streptophyta</taxon>
        <taxon>Embryophyta</taxon>
        <taxon>Tracheophyta</taxon>
        <taxon>Spermatophyta</taxon>
        <taxon>Magnoliopsida</taxon>
        <taxon>Liliopsida</taxon>
        <taxon>Asparagales</taxon>
        <taxon>Orchidaceae</taxon>
        <taxon>Epidendroideae</taxon>
        <taxon>Malaxideae</taxon>
        <taxon>Dendrobiinae</taxon>
        <taxon>Dendrobium</taxon>
    </lineage>
</organism>
<evidence type="ECO:0000256" key="2">
    <source>
        <dbReference type="ARBA" id="ARBA00022737"/>
    </source>
</evidence>
<dbReference type="EMBL" id="JANQDX010000006">
    <property type="protein sequence ID" value="KAL0922262.1"/>
    <property type="molecule type" value="Genomic_DNA"/>
</dbReference>
<evidence type="ECO:0000259" key="9">
    <source>
        <dbReference type="PROSITE" id="PS50808"/>
    </source>
</evidence>
<reference evidence="10 11" key="1">
    <citation type="journal article" date="2024" name="Plant Biotechnol. J.">
        <title>Dendrobium thyrsiflorum genome and its molecular insights into genes involved in important horticultural traits.</title>
        <authorList>
            <person name="Chen B."/>
            <person name="Wang J.Y."/>
            <person name="Zheng P.J."/>
            <person name="Li K.L."/>
            <person name="Liang Y.M."/>
            <person name="Chen X.F."/>
            <person name="Zhang C."/>
            <person name="Zhao X."/>
            <person name="He X."/>
            <person name="Zhang G.Q."/>
            <person name="Liu Z.J."/>
            <person name="Xu Q."/>
        </authorList>
    </citation>
    <scope>NUCLEOTIDE SEQUENCE [LARGE SCALE GENOMIC DNA]</scope>
    <source>
        <strain evidence="10">GZMU011</strain>
    </source>
</reference>
<feature type="region of interest" description="Disordered" evidence="8">
    <location>
        <begin position="85"/>
        <end position="123"/>
    </location>
</feature>
<evidence type="ECO:0000256" key="6">
    <source>
        <dbReference type="PROSITE-ProRule" id="PRU00023"/>
    </source>
</evidence>
<keyword evidence="4" id="KW-0862">Zinc</keyword>